<keyword evidence="3" id="KW-1185">Reference proteome</keyword>
<feature type="transmembrane region" description="Helical" evidence="1">
    <location>
        <begin position="129"/>
        <end position="148"/>
    </location>
</feature>
<keyword evidence="1" id="KW-0472">Membrane</keyword>
<sequence length="271" mass="31623">MRILKYLFDFYIQSSLHVALAVYALIRITFLKLNISYDESVAYFGFFGTIVGYNFIKYDELARVKKIKLTKTFKAIIVLSFISSLAAFYYFLELKTKTKLIGFGALLLSILYTLPFFPHKSNMRNWSGLKIYLVAIAWVGVTVLLPVINAEFDFSILVILKCMQRFILVFVLMLIFEIIDLQFDEKSLETIPQKLGVKKTKWLSYSLICSFFVMDFFKPNITSQQLLITFLVALILAIFTFFATSKRNKYYTSFWVESVPFFWLILLLVFS</sequence>
<reference evidence="3" key="1">
    <citation type="journal article" date="2019" name="Int. J. Syst. Evol. Microbiol.">
        <title>The Global Catalogue of Microorganisms (GCM) 10K type strain sequencing project: providing services to taxonomists for standard genome sequencing and annotation.</title>
        <authorList>
            <consortium name="The Broad Institute Genomics Platform"/>
            <consortium name="The Broad Institute Genome Sequencing Center for Infectious Disease"/>
            <person name="Wu L."/>
            <person name="Ma J."/>
        </authorList>
    </citation>
    <scope>NUCLEOTIDE SEQUENCE [LARGE SCALE GENOMIC DNA]</scope>
    <source>
        <strain evidence="3">CCUG 50349</strain>
    </source>
</reference>
<feature type="transmembrane region" description="Helical" evidence="1">
    <location>
        <begin position="76"/>
        <end position="92"/>
    </location>
</feature>
<comment type="caution">
    <text evidence="2">The sequence shown here is derived from an EMBL/GenBank/DDBJ whole genome shotgun (WGS) entry which is preliminary data.</text>
</comment>
<evidence type="ECO:0000256" key="1">
    <source>
        <dbReference type="SAM" id="Phobius"/>
    </source>
</evidence>
<feature type="transmembrane region" description="Helical" evidence="1">
    <location>
        <begin position="250"/>
        <end position="270"/>
    </location>
</feature>
<protein>
    <recommendedName>
        <fullName evidence="4">Prenyltransferase</fullName>
    </recommendedName>
</protein>
<evidence type="ECO:0000313" key="3">
    <source>
        <dbReference type="Proteomes" id="UP001595885"/>
    </source>
</evidence>
<evidence type="ECO:0008006" key="4">
    <source>
        <dbReference type="Google" id="ProtNLM"/>
    </source>
</evidence>
<dbReference type="EMBL" id="JBHSGW010000004">
    <property type="protein sequence ID" value="MFC4739429.1"/>
    <property type="molecule type" value="Genomic_DNA"/>
</dbReference>
<proteinExistence type="predicted"/>
<feature type="transmembrane region" description="Helical" evidence="1">
    <location>
        <begin position="40"/>
        <end position="56"/>
    </location>
</feature>
<feature type="transmembrane region" description="Helical" evidence="1">
    <location>
        <begin position="154"/>
        <end position="179"/>
    </location>
</feature>
<accession>A0ABV9P5A6</accession>
<evidence type="ECO:0000313" key="2">
    <source>
        <dbReference type="EMBL" id="MFC4739429.1"/>
    </source>
</evidence>
<dbReference type="Proteomes" id="UP001595885">
    <property type="component" value="Unassembled WGS sequence"/>
</dbReference>
<gene>
    <name evidence="2" type="ORF">ACFO3U_05435</name>
</gene>
<organism evidence="2 3">
    <name type="scientific">Flavobacterium ponti</name>
    <dbReference type="NCBI Taxonomy" id="665133"/>
    <lineage>
        <taxon>Bacteria</taxon>
        <taxon>Pseudomonadati</taxon>
        <taxon>Bacteroidota</taxon>
        <taxon>Flavobacteriia</taxon>
        <taxon>Flavobacteriales</taxon>
        <taxon>Flavobacteriaceae</taxon>
        <taxon>Flavobacterium</taxon>
    </lineage>
</organism>
<feature type="transmembrane region" description="Helical" evidence="1">
    <location>
        <begin position="7"/>
        <end position="28"/>
    </location>
</feature>
<keyword evidence="1" id="KW-0812">Transmembrane</keyword>
<dbReference type="RefSeq" id="WP_379738889.1">
    <property type="nucleotide sequence ID" value="NZ_JBHSGW010000004.1"/>
</dbReference>
<keyword evidence="1" id="KW-1133">Transmembrane helix</keyword>
<feature type="transmembrane region" description="Helical" evidence="1">
    <location>
        <begin position="98"/>
        <end position="117"/>
    </location>
</feature>
<name>A0ABV9P5A6_9FLAO</name>
<feature type="transmembrane region" description="Helical" evidence="1">
    <location>
        <begin position="223"/>
        <end position="243"/>
    </location>
</feature>